<evidence type="ECO:0000256" key="7">
    <source>
        <dbReference type="SAM" id="Phobius"/>
    </source>
</evidence>
<gene>
    <name evidence="9" type="ORF">SAJA_10285</name>
</gene>
<dbReference type="InterPro" id="IPR001915">
    <property type="entry name" value="Peptidase_M48"/>
</dbReference>
<comment type="similarity">
    <text evidence="6">Belongs to the peptidase M48 family.</text>
</comment>
<evidence type="ECO:0000259" key="8">
    <source>
        <dbReference type="Pfam" id="PF01435"/>
    </source>
</evidence>
<dbReference type="Proteomes" id="UP000285310">
    <property type="component" value="Unassembled WGS sequence"/>
</dbReference>
<organism evidence="9 10">
    <name type="scientific">Salinisphaera japonica YTM-1</name>
    <dbReference type="NCBI Taxonomy" id="1209778"/>
    <lineage>
        <taxon>Bacteria</taxon>
        <taxon>Pseudomonadati</taxon>
        <taxon>Pseudomonadota</taxon>
        <taxon>Gammaproteobacteria</taxon>
        <taxon>Salinisphaerales</taxon>
        <taxon>Salinisphaeraceae</taxon>
        <taxon>Salinisphaera</taxon>
    </lineage>
</organism>
<keyword evidence="7" id="KW-1133">Transmembrane helix</keyword>
<evidence type="ECO:0000256" key="1">
    <source>
        <dbReference type="ARBA" id="ARBA00022670"/>
    </source>
</evidence>
<feature type="transmembrane region" description="Helical" evidence="7">
    <location>
        <begin position="82"/>
        <end position="101"/>
    </location>
</feature>
<evidence type="ECO:0000256" key="6">
    <source>
        <dbReference type="RuleBase" id="RU003983"/>
    </source>
</evidence>
<evidence type="ECO:0000256" key="3">
    <source>
        <dbReference type="ARBA" id="ARBA00022801"/>
    </source>
</evidence>
<evidence type="ECO:0000313" key="9">
    <source>
        <dbReference type="EMBL" id="ROO26987.1"/>
    </source>
</evidence>
<dbReference type="PANTHER" id="PTHR10120">
    <property type="entry name" value="CAAX PRENYL PROTEASE 1"/>
    <property type="match status" value="1"/>
</dbReference>
<reference evidence="9 10" key="1">
    <citation type="submission" date="2013-10" db="EMBL/GenBank/DDBJ databases">
        <title>Salinisphaera japonica YTM-1 Genome Sequencing.</title>
        <authorList>
            <person name="Lai Q."/>
            <person name="Li C."/>
            <person name="Shao Z."/>
        </authorList>
    </citation>
    <scope>NUCLEOTIDE SEQUENCE [LARGE SCALE GENOMIC DNA]</scope>
    <source>
        <strain evidence="9 10">YTM-1</strain>
    </source>
</reference>
<dbReference type="Gene3D" id="3.30.2010.10">
    <property type="entry name" value="Metalloproteases ('zincins'), catalytic domain"/>
    <property type="match status" value="1"/>
</dbReference>
<feature type="domain" description="Peptidase M48" evidence="8">
    <location>
        <begin position="180"/>
        <end position="372"/>
    </location>
</feature>
<feature type="transmembrane region" description="Helical" evidence="7">
    <location>
        <begin position="121"/>
        <end position="138"/>
    </location>
</feature>
<dbReference type="InParanoid" id="A0A423PN33"/>
<feature type="transmembrane region" description="Helical" evidence="7">
    <location>
        <begin position="58"/>
        <end position="76"/>
    </location>
</feature>
<evidence type="ECO:0000256" key="4">
    <source>
        <dbReference type="ARBA" id="ARBA00022833"/>
    </source>
</evidence>
<dbReference type="EMBL" id="AYKG01000031">
    <property type="protein sequence ID" value="ROO26987.1"/>
    <property type="molecule type" value="Genomic_DNA"/>
</dbReference>
<keyword evidence="1 6" id="KW-0645">Protease</keyword>
<keyword evidence="10" id="KW-1185">Reference proteome</keyword>
<dbReference type="GO" id="GO:0004222">
    <property type="term" value="F:metalloendopeptidase activity"/>
    <property type="evidence" value="ECO:0007669"/>
    <property type="project" value="InterPro"/>
</dbReference>
<evidence type="ECO:0000313" key="10">
    <source>
        <dbReference type="Proteomes" id="UP000285310"/>
    </source>
</evidence>
<dbReference type="AlphaFoldDB" id="A0A423PN33"/>
<keyword evidence="2" id="KW-0479">Metal-binding</keyword>
<dbReference type="RefSeq" id="WP_123658543.1">
    <property type="nucleotide sequence ID" value="NZ_AYKG01000031.1"/>
</dbReference>
<keyword evidence="7" id="KW-0472">Membrane</keyword>
<evidence type="ECO:0000256" key="5">
    <source>
        <dbReference type="ARBA" id="ARBA00023049"/>
    </source>
</evidence>
<proteinExistence type="inferred from homology"/>
<feature type="transmembrane region" description="Helical" evidence="7">
    <location>
        <begin position="262"/>
        <end position="279"/>
    </location>
</feature>
<keyword evidence="3 6" id="KW-0378">Hydrolase</keyword>
<dbReference type="GO" id="GO:0006508">
    <property type="term" value="P:proteolysis"/>
    <property type="evidence" value="ECO:0007669"/>
    <property type="project" value="UniProtKB-KW"/>
</dbReference>
<protein>
    <recommendedName>
        <fullName evidence="8">Peptidase M48 domain-containing protein</fullName>
    </recommendedName>
</protein>
<keyword evidence="4 6" id="KW-0862">Zinc</keyword>
<sequence length="374" mass="39738">MSVVLWLLGGWLVLGVIVDAGLYVLQRRYLAAAAPDPAAHAEGERRASQRLAGQGRETALALLALVFAWGAGLLSGTLGPGLVALCLALAVVGDQVLRAFWSTGRQAQNRLAALGAQARQFFLPLLLGLALWCVALILPDVFMPWLWAIGWLILAGARRVYRSVSQPGAMAGAALTDSGLRKRLRGLAEACGRPRCTITVADQSPLSAQVGARVEARGRGGQIVLTQGLVDRLSSSAILAVVAHEFGHACLGHLTRFDAMRAGLVAIYIVLVASGLIAAPPEVSAPVVLWLIYVTIGPAAWVVRPALNGYRRGCEFAADAFAAGHVGSHRLADTLADLFSINPNRAGLHPWYRVFNATHPADRARLDRLRGRVS</sequence>
<evidence type="ECO:0000256" key="2">
    <source>
        <dbReference type="ARBA" id="ARBA00022723"/>
    </source>
</evidence>
<comment type="cofactor">
    <cofactor evidence="6">
        <name>Zn(2+)</name>
        <dbReference type="ChEBI" id="CHEBI:29105"/>
    </cofactor>
    <text evidence="6">Binds 1 zinc ion per subunit.</text>
</comment>
<keyword evidence="7" id="KW-0812">Transmembrane</keyword>
<dbReference type="GO" id="GO:0046872">
    <property type="term" value="F:metal ion binding"/>
    <property type="evidence" value="ECO:0007669"/>
    <property type="project" value="UniProtKB-KW"/>
</dbReference>
<comment type="caution">
    <text evidence="9">The sequence shown here is derived from an EMBL/GenBank/DDBJ whole genome shotgun (WGS) entry which is preliminary data.</text>
</comment>
<keyword evidence="5 6" id="KW-0482">Metalloprotease</keyword>
<dbReference type="Pfam" id="PF01435">
    <property type="entry name" value="Peptidase_M48"/>
    <property type="match status" value="1"/>
</dbReference>
<feature type="transmembrane region" description="Helical" evidence="7">
    <location>
        <begin position="285"/>
        <end position="303"/>
    </location>
</feature>
<accession>A0A423PN33</accession>
<feature type="transmembrane region" description="Helical" evidence="7">
    <location>
        <begin position="144"/>
        <end position="161"/>
    </location>
</feature>
<feature type="transmembrane region" description="Helical" evidence="7">
    <location>
        <begin position="6"/>
        <end position="25"/>
    </location>
</feature>
<dbReference type="OrthoDB" id="9781930at2"/>
<name>A0A423PN33_9GAMM</name>